<dbReference type="GO" id="GO:0003955">
    <property type="term" value="F:NAD(P)H dehydrogenase (quinone) activity"/>
    <property type="evidence" value="ECO:0007669"/>
    <property type="project" value="TreeGrafter"/>
</dbReference>
<sequence>MRKPKIVILGAGYGGLMTATRLQKAVGVNEADIVLINKNDYHYETTWLHEASAGTLHHDKVRYDVRDVIDRHKVESSREL</sequence>
<dbReference type="Gene3D" id="3.50.50.100">
    <property type="match status" value="1"/>
</dbReference>
<evidence type="ECO:0000313" key="7">
    <source>
        <dbReference type="Proteomes" id="UP000018949"/>
    </source>
</evidence>
<organism evidence="6 7">
    <name type="scientific">Mesobacillus boroniphilus JCM 21738</name>
    <dbReference type="NCBI Taxonomy" id="1294265"/>
    <lineage>
        <taxon>Bacteria</taxon>
        <taxon>Bacillati</taxon>
        <taxon>Bacillota</taxon>
        <taxon>Bacilli</taxon>
        <taxon>Bacillales</taxon>
        <taxon>Bacillaceae</taxon>
        <taxon>Mesobacillus</taxon>
    </lineage>
</organism>
<dbReference type="PANTHER" id="PTHR42913:SF3">
    <property type="entry name" value="64 KDA MITOCHONDRIAL NADH DEHYDROGENASE (EUROFUNG)"/>
    <property type="match status" value="1"/>
</dbReference>
<keyword evidence="5" id="KW-0560">Oxidoreductase</keyword>
<dbReference type="Proteomes" id="UP000018949">
    <property type="component" value="Unassembled WGS sequence"/>
</dbReference>
<keyword evidence="3" id="KW-0285">Flavoprotein</keyword>
<reference evidence="6 7" key="1">
    <citation type="submission" date="2013-12" db="EMBL/GenBank/DDBJ databases">
        <title>NBRP : Genome information of microbial organism related human and environment.</title>
        <authorList>
            <person name="Hattori M."/>
            <person name="Oshima K."/>
            <person name="Inaba H."/>
            <person name="Suda W."/>
            <person name="Sakamoto M."/>
            <person name="Iino T."/>
            <person name="Kitahara M."/>
            <person name="Oshida Y."/>
            <person name="Iida T."/>
            <person name="Kudo T."/>
            <person name="Itoh T."/>
            <person name="Ahmed I."/>
            <person name="Ohkuma M."/>
        </authorList>
    </citation>
    <scope>NUCLEOTIDE SEQUENCE [LARGE SCALE GENOMIC DNA]</scope>
    <source>
        <strain evidence="6 7">JCM 21738</strain>
    </source>
</reference>
<dbReference type="eggNOG" id="COG1252">
    <property type="taxonomic scope" value="Bacteria"/>
</dbReference>
<dbReference type="AlphaFoldDB" id="W4RKG5"/>
<evidence type="ECO:0000256" key="3">
    <source>
        <dbReference type="ARBA" id="ARBA00022630"/>
    </source>
</evidence>
<name>W4RKG5_9BACI</name>
<comment type="cofactor">
    <cofactor evidence="1">
        <name>FAD</name>
        <dbReference type="ChEBI" id="CHEBI:57692"/>
    </cofactor>
</comment>
<evidence type="ECO:0000256" key="5">
    <source>
        <dbReference type="ARBA" id="ARBA00023002"/>
    </source>
</evidence>
<accession>W4RKG5</accession>
<protein>
    <submittedName>
        <fullName evidence="6">NADH dehydrogenase</fullName>
    </submittedName>
</protein>
<dbReference type="PANTHER" id="PTHR42913">
    <property type="entry name" value="APOPTOSIS-INDUCING FACTOR 1"/>
    <property type="match status" value="1"/>
</dbReference>
<dbReference type="SUPFAM" id="SSF51905">
    <property type="entry name" value="FAD/NAD(P)-binding domain"/>
    <property type="match status" value="1"/>
</dbReference>
<dbReference type="GO" id="GO:0019646">
    <property type="term" value="P:aerobic electron transport chain"/>
    <property type="evidence" value="ECO:0007669"/>
    <property type="project" value="TreeGrafter"/>
</dbReference>
<evidence type="ECO:0000256" key="4">
    <source>
        <dbReference type="ARBA" id="ARBA00022827"/>
    </source>
</evidence>
<dbReference type="EMBL" id="BAUW01000010">
    <property type="protein sequence ID" value="GAE44637.1"/>
    <property type="molecule type" value="Genomic_DNA"/>
</dbReference>
<dbReference type="InterPro" id="IPR036188">
    <property type="entry name" value="FAD/NAD-bd_sf"/>
</dbReference>
<evidence type="ECO:0000313" key="6">
    <source>
        <dbReference type="EMBL" id="GAE44637.1"/>
    </source>
</evidence>
<proteinExistence type="inferred from homology"/>
<evidence type="ECO:0000256" key="1">
    <source>
        <dbReference type="ARBA" id="ARBA00001974"/>
    </source>
</evidence>
<comment type="similarity">
    <text evidence="2">Belongs to the NADH dehydrogenase family.</text>
</comment>
<evidence type="ECO:0000256" key="2">
    <source>
        <dbReference type="ARBA" id="ARBA00005272"/>
    </source>
</evidence>
<keyword evidence="7" id="KW-1185">Reference proteome</keyword>
<gene>
    <name evidence="6" type="ORF">JCM21738_1363</name>
</gene>
<keyword evidence="4" id="KW-0274">FAD</keyword>
<comment type="caution">
    <text evidence="6">The sequence shown here is derived from an EMBL/GenBank/DDBJ whole genome shotgun (WGS) entry which is preliminary data.</text>
</comment>
<dbReference type="InterPro" id="IPR051169">
    <property type="entry name" value="NADH-Q_oxidoreductase"/>
</dbReference>